<keyword evidence="3 4" id="KW-0440">LIM domain</keyword>
<dbReference type="InterPro" id="IPR001781">
    <property type="entry name" value="Znf_LIM"/>
</dbReference>
<protein>
    <recommendedName>
        <fullName evidence="5">LIM zinc-binding domain-containing protein</fullName>
    </recommendedName>
</protein>
<dbReference type="Proteomes" id="UP001626550">
    <property type="component" value="Unassembled WGS sequence"/>
</dbReference>
<dbReference type="Gene3D" id="2.10.110.10">
    <property type="entry name" value="Cysteine Rich Protein"/>
    <property type="match status" value="1"/>
</dbReference>
<organism evidence="6 7">
    <name type="scientific">Cichlidogyrus casuarinus</name>
    <dbReference type="NCBI Taxonomy" id="1844966"/>
    <lineage>
        <taxon>Eukaryota</taxon>
        <taxon>Metazoa</taxon>
        <taxon>Spiralia</taxon>
        <taxon>Lophotrochozoa</taxon>
        <taxon>Platyhelminthes</taxon>
        <taxon>Monogenea</taxon>
        <taxon>Monopisthocotylea</taxon>
        <taxon>Dactylogyridea</taxon>
        <taxon>Ancyrocephalidae</taxon>
        <taxon>Cichlidogyrus</taxon>
    </lineage>
</organism>
<accession>A0ABD2QAP8</accession>
<name>A0ABD2QAP8_9PLAT</name>
<reference evidence="6 7" key="1">
    <citation type="submission" date="2024-11" db="EMBL/GenBank/DDBJ databases">
        <title>Adaptive evolution of stress response genes in parasites aligns with host niche diversity.</title>
        <authorList>
            <person name="Hahn C."/>
            <person name="Resl P."/>
        </authorList>
    </citation>
    <scope>NUCLEOTIDE SEQUENCE [LARGE SCALE GENOMIC DNA]</scope>
    <source>
        <strain evidence="6">EGGRZ-B1_66</strain>
        <tissue evidence="6">Body</tissue>
    </source>
</reference>
<feature type="domain" description="LIM zinc-binding" evidence="5">
    <location>
        <begin position="115"/>
        <end position="168"/>
    </location>
</feature>
<keyword evidence="1 4" id="KW-0479">Metal-binding</keyword>
<evidence type="ECO:0000256" key="2">
    <source>
        <dbReference type="ARBA" id="ARBA00022833"/>
    </source>
</evidence>
<keyword evidence="7" id="KW-1185">Reference proteome</keyword>
<evidence type="ECO:0000259" key="5">
    <source>
        <dbReference type="PROSITE" id="PS50023"/>
    </source>
</evidence>
<proteinExistence type="predicted"/>
<keyword evidence="2 4" id="KW-0862">Zinc</keyword>
<dbReference type="PROSITE" id="PS50023">
    <property type="entry name" value="LIM_DOMAIN_2"/>
    <property type="match status" value="1"/>
</dbReference>
<comment type="caution">
    <text evidence="6">The sequence shown here is derived from an EMBL/GenBank/DDBJ whole genome shotgun (WGS) entry which is preliminary data.</text>
</comment>
<gene>
    <name evidence="6" type="ORF">Ciccas_004739</name>
</gene>
<evidence type="ECO:0000313" key="7">
    <source>
        <dbReference type="Proteomes" id="UP001626550"/>
    </source>
</evidence>
<dbReference type="GO" id="GO:0046872">
    <property type="term" value="F:metal ion binding"/>
    <property type="evidence" value="ECO:0007669"/>
    <property type="project" value="UniProtKB-KW"/>
</dbReference>
<evidence type="ECO:0000313" key="6">
    <source>
        <dbReference type="EMBL" id="KAL3316607.1"/>
    </source>
</evidence>
<dbReference type="EMBL" id="JBJKFK010000513">
    <property type="protein sequence ID" value="KAL3316607.1"/>
    <property type="molecule type" value="Genomic_DNA"/>
</dbReference>
<sequence>MGRINSVKPVPIDMSDGKTNQVPLTDLHLNHLVFDNSYNFPKARAPYQECSRQMTKSQTPTLNHYSGRNHSDFTCPTGGGGCHYNVRRIPMASSKSITNLHLSSKSRPEFEISARNCLQCSKPVYANEQVLTSFGVSHKMCFKCFSCNKMLDKASACDHRAQYYCPSN</sequence>
<evidence type="ECO:0000256" key="1">
    <source>
        <dbReference type="ARBA" id="ARBA00022723"/>
    </source>
</evidence>
<dbReference type="AlphaFoldDB" id="A0ABD2QAP8"/>
<evidence type="ECO:0000256" key="3">
    <source>
        <dbReference type="ARBA" id="ARBA00023038"/>
    </source>
</evidence>
<evidence type="ECO:0000256" key="4">
    <source>
        <dbReference type="PROSITE-ProRule" id="PRU00125"/>
    </source>
</evidence>